<dbReference type="AlphaFoldDB" id="A0A0H3G199"/>
<dbReference type="OrthoDB" id="9784707at2"/>
<keyword evidence="3" id="KW-1185">Reference proteome</keyword>
<dbReference type="GO" id="GO:0005737">
    <property type="term" value="C:cytoplasm"/>
    <property type="evidence" value="ECO:0007669"/>
    <property type="project" value="TreeGrafter"/>
</dbReference>
<name>A0A0H3G199_KLEAK</name>
<dbReference type="GO" id="GO:1990189">
    <property type="term" value="F:protein N-terminal-serine acetyltransferase activity"/>
    <property type="evidence" value="ECO:0007669"/>
    <property type="project" value="TreeGrafter"/>
</dbReference>
<dbReference type="PANTHER" id="PTHR43441:SF11">
    <property type="entry name" value="RIBOSOMAL-PROTEIN-SERINE ACETYLTRANSFERASE"/>
    <property type="match status" value="1"/>
</dbReference>
<dbReference type="NCBIfam" id="NF007539">
    <property type="entry name" value="PRK10151.1"/>
    <property type="match status" value="1"/>
</dbReference>
<dbReference type="Proteomes" id="UP000008881">
    <property type="component" value="Chromosome"/>
</dbReference>
<dbReference type="InterPro" id="IPR051908">
    <property type="entry name" value="Ribosomal_N-acetyltransferase"/>
</dbReference>
<dbReference type="PATRIC" id="fig|1028307.3.peg.4041"/>
<accession>A0A0H3G199</accession>
<dbReference type="EMBL" id="CP002824">
    <property type="protein sequence ID" value="AEG98954.1"/>
    <property type="molecule type" value="Genomic_DNA"/>
</dbReference>
<proteinExistence type="predicted"/>
<dbReference type="SUPFAM" id="SSF55729">
    <property type="entry name" value="Acyl-CoA N-acyltransferases (Nat)"/>
    <property type="match status" value="1"/>
</dbReference>
<gene>
    <name evidence="2" type="ordered locus">EAE_20235</name>
</gene>
<dbReference type="GeneID" id="93312230"/>
<evidence type="ECO:0000313" key="3">
    <source>
        <dbReference type="Proteomes" id="UP000008881"/>
    </source>
</evidence>
<dbReference type="PROSITE" id="PS51186">
    <property type="entry name" value="GNAT"/>
    <property type="match status" value="1"/>
</dbReference>
<dbReference type="HOGENOM" id="CLU_013985_3_0_6"/>
<protein>
    <submittedName>
        <fullName evidence="2">Ribosomal-protein-L7/L12-serine acetyltransferase</fullName>
    </submittedName>
</protein>
<dbReference type="Gene3D" id="3.40.630.30">
    <property type="match status" value="1"/>
</dbReference>
<keyword evidence="2" id="KW-0808">Transferase</keyword>
<organism evidence="2 3">
    <name type="scientific">Klebsiella aerogenes (strain ATCC 13048 / DSM 30053 / CCUG 1429 / JCM 1235 / KCTC 2190 / NBRC 13534 / NCIMB 10102 / NCTC 10006 / CDC 819-56)</name>
    <name type="common">Enterobacter aerogenes</name>
    <dbReference type="NCBI Taxonomy" id="1028307"/>
    <lineage>
        <taxon>Bacteria</taxon>
        <taxon>Pseudomonadati</taxon>
        <taxon>Pseudomonadota</taxon>
        <taxon>Gammaproteobacteria</taxon>
        <taxon>Enterobacterales</taxon>
        <taxon>Enterobacteriaceae</taxon>
        <taxon>Klebsiella/Raoultella group</taxon>
        <taxon>Klebsiella</taxon>
    </lineage>
</organism>
<reference evidence="2 3" key="1">
    <citation type="journal article" date="2012" name="J. Bacteriol.">
        <title>Complete genome sequence of Enterobacter aerogenes KCTC 2190.</title>
        <authorList>
            <person name="Shin S.H."/>
            <person name="Kim S."/>
            <person name="Kim J.Y."/>
            <person name="Lee S."/>
            <person name="Um Y."/>
            <person name="Oh M.K."/>
            <person name="Kim Y.R."/>
            <person name="Lee J."/>
            <person name="Yang K.S."/>
        </authorList>
    </citation>
    <scope>NUCLEOTIDE SEQUENCE [LARGE SCALE GENOMIC DNA]</scope>
    <source>
        <strain evidence="2 3">KCTC 2190</strain>
    </source>
</reference>
<dbReference type="PANTHER" id="PTHR43441">
    <property type="entry name" value="RIBOSOMAL-PROTEIN-SERINE ACETYLTRANSFERASE"/>
    <property type="match status" value="1"/>
</dbReference>
<feature type="domain" description="N-acetyltransferase" evidence="1">
    <location>
        <begin position="18"/>
        <end position="179"/>
    </location>
</feature>
<dbReference type="eggNOG" id="COG1670">
    <property type="taxonomic scope" value="Bacteria"/>
</dbReference>
<dbReference type="RefSeq" id="WP_015366387.1">
    <property type="nucleotide sequence ID" value="NC_015663.1"/>
</dbReference>
<dbReference type="InterPro" id="IPR016181">
    <property type="entry name" value="Acyl_CoA_acyltransferase"/>
</dbReference>
<evidence type="ECO:0000259" key="1">
    <source>
        <dbReference type="PROSITE" id="PS51186"/>
    </source>
</evidence>
<dbReference type="Pfam" id="PF13302">
    <property type="entry name" value="Acetyltransf_3"/>
    <property type="match status" value="1"/>
</dbReference>
<dbReference type="KEGG" id="eae:EAE_20235"/>
<dbReference type="CDD" id="cd04301">
    <property type="entry name" value="NAT_SF"/>
    <property type="match status" value="1"/>
</dbReference>
<dbReference type="GO" id="GO:0008999">
    <property type="term" value="F:protein-N-terminal-alanine acetyltransferase activity"/>
    <property type="evidence" value="ECO:0007669"/>
    <property type="project" value="TreeGrafter"/>
</dbReference>
<sequence>MTAENSPIIETIPVNEQLELRAVDERYVSELHQLVLKNRDWLQHALSWPAEVLSEDETRRHVQGNVMLHQRGYAKMFLLFLQGQMIGVLSFNQIEPLNKTAYIGYWIDQSHQGQGLLSQALQAFIHHYAQTGAVRRFVIKCRVANQRSNQVALRNGFQLEGCLKQAEFLNGAYDDQNIYARIIDPQ</sequence>
<dbReference type="InterPro" id="IPR000182">
    <property type="entry name" value="GNAT_dom"/>
</dbReference>
<evidence type="ECO:0000313" key="2">
    <source>
        <dbReference type="EMBL" id="AEG98954.1"/>
    </source>
</evidence>